<dbReference type="NCBIfam" id="TIGR00254">
    <property type="entry name" value="GGDEF"/>
    <property type="match status" value="1"/>
</dbReference>
<dbReference type="SMART" id="SM00267">
    <property type="entry name" value="GGDEF"/>
    <property type="match status" value="1"/>
</dbReference>
<evidence type="ECO:0000313" key="4">
    <source>
        <dbReference type="EMBL" id="RVT84844.1"/>
    </source>
</evidence>
<proteinExistence type="predicted"/>
<dbReference type="PANTHER" id="PTHR45138">
    <property type="entry name" value="REGULATORY COMPONENTS OF SENSORY TRANSDUCTION SYSTEM"/>
    <property type="match status" value="1"/>
</dbReference>
<dbReference type="GO" id="GO:0043709">
    <property type="term" value="P:cell adhesion involved in single-species biofilm formation"/>
    <property type="evidence" value="ECO:0007669"/>
    <property type="project" value="TreeGrafter"/>
</dbReference>
<accession>A0A437LHL0</accession>
<keyword evidence="2" id="KW-1133">Transmembrane helix</keyword>
<feature type="domain" description="GGDEF" evidence="3">
    <location>
        <begin position="265"/>
        <end position="400"/>
    </location>
</feature>
<keyword evidence="2" id="KW-0812">Transmembrane</keyword>
<feature type="transmembrane region" description="Helical" evidence="2">
    <location>
        <begin position="204"/>
        <end position="224"/>
    </location>
</feature>
<organism evidence="4 5">
    <name type="scientific">Inhella crocodyli</name>
    <dbReference type="NCBI Taxonomy" id="2499851"/>
    <lineage>
        <taxon>Bacteria</taxon>
        <taxon>Pseudomonadati</taxon>
        <taxon>Pseudomonadota</taxon>
        <taxon>Betaproteobacteria</taxon>
        <taxon>Burkholderiales</taxon>
        <taxon>Sphaerotilaceae</taxon>
        <taxon>Inhella</taxon>
    </lineage>
</organism>
<feature type="transmembrane region" description="Helical" evidence="2">
    <location>
        <begin position="173"/>
        <end position="192"/>
    </location>
</feature>
<dbReference type="EMBL" id="SACM01000003">
    <property type="protein sequence ID" value="RVT84844.1"/>
    <property type="molecule type" value="Genomic_DNA"/>
</dbReference>
<dbReference type="InterPro" id="IPR050469">
    <property type="entry name" value="Diguanylate_Cyclase"/>
</dbReference>
<dbReference type="Pfam" id="PF00990">
    <property type="entry name" value="GGDEF"/>
    <property type="match status" value="1"/>
</dbReference>
<dbReference type="InterPro" id="IPR043128">
    <property type="entry name" value="Rev_trsase/Diguanyl_cyclase"/>
</dbReference>
<dbReference type="InterPro" id="IPR000160">
    <property type="entry name" value="GGDEF_dom"/>
</dbReference>
<dbReference type="AlphaFoldDB" id="A0A437LHL0"/>
<dbReference type="GO" id="GO:1902201">
    <property type="term" value="P:negative regulation of bacterial-type flagellum-dependent cell motility"/>
    <property type="evidence" value="ECO:0007669"/>
    <property type="project" value="TreeGrafter"/>
</dbReference>
<gene>
    <name evidence="4" type="ORF">EOD73_12000</name>
</gene>
<dbReference type="EC" id="2.7.7.65" evidence="1"/>
<dbReference type="SUPFAM" id="SSF55073">
    <property type="entry name" value="Nucleotide cyclase"/>
    <property type="match status" value="1"/>
</dbReference>
<keyword evidence="2" id="KW-0472">Membrane</keyword>
<evidence type="ECO:0000313" key="5">
    <source>
        <dbReference type="Proteomes" id="UP000288587"/>
    </source>
</evidence>
<dbReference type="GO" id="GO:0005886">
    <property type="term" value="C:plasma membrane"/>
    <property type="evidence" value="ECO:0007669"/>
    <property type="project" value="TreeGrafter"/>
</dbReference>
<evidence type="ECO:0000256" key="1">
    <source>
        <dbReference type="ARBA" id="ARBA00012528"/>
    </source>
</evidence>
<name>A0A437LHL0_9BURK</name>
<comment type="caution">
    <text evidence="4">The sequence shown here is derived from an EMBL/GenBank/DDBJ whole genome shotgun (WGS) entry which is preliminary data.</text>
</comment>
<dbReference type="CDD" id="cd01949">
    <property type="entry name" value="GGDEF"/>
    <property type="match status" value="1"/>
</dbReference>
<feature type="transmembrane region" description="Helical" evidence="2">
    <location>
        <begin position="146"/>
        <end position="166"/>
    </location>
</feature>
<dbReference type="InterPro" id="IPR029787">
    <property type="entry name" value="Nucleotide_cyclase"/>
</dbReference>
<protein>
    <recommendedName>
        <fullName evidence="1">diguanylate cyclase</fullName>
        <ecNumber evidence="1">2.7.7.65</ecNumber>
    </recommendedName>
</protein>
<dbReference type="Gene3D" id="3.30.70.270">
    <property type="match status" value="1"/>
</dbReference>
<evidence type="ECO:0000256" key="2">
    <source>
        <dbReference type="SAM" id="Phobius"/>
    </source>
</evidence>
<dbReference type="Proteomes" id="UP000288587">
    <property type="component" value="Unassembled WGS sequence"/>
</dbReference>
<sequence>MSCCETCKTPRAPGNTAAPARPLGGIVQRMTLHLPSFDLALLSAVFLVSVALLLARRPRAASPSLRTWTLGVWLGLGALATLGSAGSSLAAAAVGRVLLFASLTGMTVAVRQGFTGQALAPREIGLAAAGALASALALGLPLPLSGFILGGVLAVVPGAGAVFLLARWRDLPGGVRGLAAVLGLTALLALWLGAQPASEQSVPWGHVLALPLLAGTVIFLIALLDRSHAGLSEQLADDEVTGCLNRRGLHPVLQHTLARSQREGQPVAFLLITLDGMAQLHHHHAPRVIDSVLKACAQRLQQRVRASDVVARYGPDTFAVVLPDTPPEAAAPVAEALRAAVANQPLELGAGASVSLTVSIGVSVSTAANRWNETQLYQHAESARLSAQTQGHNRVAVAPLL</sequence>
<dbReference type="PANTHER" id="PTHR45138:SF24">
    <property type="entry name" value="DIGUANYLATE CYCLASE DGCC-RELATED"/>
    <property type="match status" value="1"/>
</dbReference>
<evidence type="ECO:0000259" key="3">
    <source>
        <dbReference type="PROSITE" id="PS50887"/>
    </source>
</evidence>
<keyword evidence="5" id="KW-1185">Reference proteome</keyword>
<dbReference type="PROSITE" id="PS50887">
    <property type="entry name" value="GGDEF"/>
    <property type="match status" value="1"/>
</dbReference>
<dbReference type="GO" id="GO:0052621">
    <property type="term" value="F:diguanylate cyclase activity"/>
    <property type="evidence" value="ECO:0007669"/>
    <property type="project" value="UniProtKB-EC"/>
</dbReference>
<feature type="transmembrane region" description="Helical" evidence="2">
    <location>
        <begin position="67"/>
        <end position="85"/>
    </location>
</feature>
<feature type="transmembrane region" description="Helical" evidence="2">
    <location>
        <begin position="37"/>
        <end position="55"/>
    </location>
</feature>
<reference evidence="4 5" key="1">
    <citation type="submission" date="2019-01" db="EMBL/GenBank/DDBJ databases">
        <authorList>
            <person name="Chen W.-M."/>
        </authorList>
    </citation>
    <scope>NUCLEOTIDE SEQUENCE [LARGE SCALE GENOMIC DNA]</scope>
    <source>
        <strain evidence="4 5">CCP-18</strain>
    </source>
</reference>
<dbReference type="OrthoDB" id="9812260at2"/>